<dbReference type="OrthoDB" id="9898757at2"/>
<sequence length="111" mass="12929">MLKDETVVKHHLNLLENFNQALKGEYGRYPNGVNSKAIPDVLKDYAPVDNNYKYISKNLDDKNFNNDPTDDSFNSITYIIYYDLKIGGQYYYVDSLDQRVKRSKEIPTLPN</sequence>
<dbReference type="EMBL" id="LWDV01000009">
    <property type="protein sequence ID" value="OCL26371.1"/>
    <property type="molecule type" value="Genomic_DNA"/>
</dbReference>
<organism evidence="1 2">
    <name type="scientific">Orenia metallireducens</name>
    <dbReference type="NCBI Taxonomy" id="1413210"/>
    <lineage>
        <taxon>Bacteria</taxon>
        <taxon>Bacillati</taxon>
        <taxon>Bacillota</taxon>
        <taxon>Clostridia</taxon>
        <taxon>Halanaerobiales</taxon>
        <taxon>Halobacteroidaceae</taxon>
        <taxon>Orenia</taxon>
    </lineage>
</organism>
<keyword evidence="2" id="KW-1185">Reference proteome</keyword>
<dbReference type="Proteomes" id="UP000093514">
    <property type="component" value="Unassembled WGS sequence"/>
</dbReference>
<reference evidence="1 2" key="2">
    <citation type="submission" date="2016-08" db="EMBL/GenBank/DDBJ databases">
        <title>Orenia metallireducens sp. nov. strain Z6, a Novel Metal-reducing Firmicute from the Deep Subsurface.</title>
        <authorList>
            <person name="Maxim B.I."/>
            <person name="Kenneth K."/>
            <person name="Flynn T.M."/>
            <person name="Oloughlin E.J."/>
            <person name="Locke R.A."/>
            <person name="Weber J.R."/>
            <person name="Egan S.M."/>
            <person name="Mackie R.I."/>
            <person name="Cann I.K."/>
        </authorList>
    </citation>
    <scope>NUCLEOTIDE SEQUENCE [LARGE SCALE GENOMIC DNA]</scope>
    <source>
        <strain evidence="1 2">Z6</strain>
    </source>
</reference>
<dbReference type="AlphaFoldDB" id="A0A1C0A830"/>
<gene>
    <name evidence="1" type="ORF">U472_10225</name>
</gene>
<dbReference type="RefSeq" id="WP_068718131.1">
    <property type="nucleotide sequence ID" value="NZ_LWDV01000009.1"/>
</dbReference>
<comment type="caution">
    <text evidence="1">The sequence shown here is derived from an EMBL/GenBank/DDBJ whole genome shotgun (WGS) entry which is preliminary data.</text>
</comment>
<protein>
    <submittedName>
        <fullName evidence="1">Uncharacterized protein</fullName>
    </submittedName>
</protein>
<evidence type="ECO:0000313" key="2">
    <source>
        <dbReference type="Proteomes" id="UP000093514"/>
    </source>
</evidence>
<evidence type="ECO:0000313" key="1">
    <source>
        <dbReference type="EMBL" id="OCL26371.1"/>
    </source>
</evidence>
<accession>A0A1C0A830</accession>
<name>A0A1C0A830_9FIRM</name>
<reference evidence="2" key="1">
    <citation type="submission" date="2016-07" db="EMBL/GenBank/DDBJ databases">
        <authorList>
            <person name="Florea S."/>
            <person name="Webb J.S."/>
            <person name="Jaromczyk J."/>
            <person name="Schardl C.L."/>
        </authorList>
    </citation>
    <scope>NUCLEOTIDE SEQUENCE [LARGE SCALE GENOMIC DNA]</scope>
    <source>
        <strain evidence="2">Z6</strain>
    </source>
</reference>
<proteinExistence type="predicted"/>